<reference evidence="3" key="2">
    <citation type="journal article" date="2023" name="BMC Genomics">
        <title>Pest status, molecular evolution, and epigenetic factors derived from the genome assembly of Frankliniella fusca, a thysanopteran phytovirus vector.</title>
        <authorList>
            <person name="Catto M.A."/>
            <person name="Labadie P.E."/>
            <person name="Jacobson A.L."/>
            <person name="Kennedy G.G."/>
            <person name="Srinivasan R."/>
            <person name="Hunt B.G."/>
        </authorList>
    </citation>
    <scope>NUCLEOTIDE SEQUENCE</scope>
    <source>
        <strain evidence="3">PL_HMW_Pooled</strain>
    </source>
</reference>
<keyword evidence="3" id="KW-0418">Kinase</keyword>
<gene>
    <name evidence="3" type="ORF">KUF71_016703</name>
</gene>
<accession>A0AAE1HXP2</accession>
<reference evidence="3" key="1">
    <citation type="submission" date="2021-07" db="EMBL/GenBank/DDBJ databases">
        <authorList>
            <person name="Catto M.A."/>
            <person name="Jacobson A."/>
            <person name="Kennedy G."/>
            <person name="Labadie P."/>
            <person name="Hunt B.G."/>
            <person name="Srinivasan R."/>
        </authorList>
    </citation>
    <scope>NUCLEOTIDE SEQUENCE</scope>
    <source>
        <strain evidence="3">PL_HMW_Pooled</strain>
        <tissue evidence="3">Head</tissue>
    </source>
</reference>
<name>A0AAE1HXP2_9NEOP</name>
<proteinExistence type="predicted"/>
<dbReference type="EMBL" id="JAHWGI010001331">
    <property type="protein sequence ID" value="KAK3928456.1"/>
    <property type="molecule type" value="Genomic_DNA"/>
</dbReference>
<evidence type="ECO:0000313" key="4">
    <source>
        <dbReference type="Proteomes" id="UP001219518"/>
    </source>
</evidence>
<feature type="compositionally biased region" description="Low complexity" evidence="1">
    <location>
        <begin position="152"/>
        <end position="164"/>
    </location>
</feature>
<dbReference type="Proteomes" id="UP001219518">
    <property type="component" value="Unassembled WGS sequence"/>
</dbReference>
<dbReference type="AlphaFoldDB" id="A0AAE1HXP2"/>
<evidence type="ECO:0000313" key="3">
    <source>
        <dbReference type="EMBL" id="KAK3928456.1"/>
    </source>
</evidence>
<evidence type="ECO:0000256" key="1">
    <source>
        <dbReference type="SAM" id="MobiDB-lite"/>
    </source>
</evidence>
<evidence type="ECO:0000256" key="2">
    <source>
        <dbReference type="SAM" id="SignalP"/>
    </source>
</evidence>
<comment type="caution">
    <text evidence="3">The sequence shown here is derived from an EMBL/GenBank/DDBJ whole genome shotgun (WGS) entry which is preliminary data.</text>
</comment>
<keyword evidence="4" id="KW-1185">Reference proteome</keyword>
<feature type="chain" id="PRO_5042106011" evidence="2">
    <location>
        <begin position="23"/>
        <end position="196"/>
    </location>
</feature>
<keyword evidence="2" id="KW-0732">Signal</keyword>
<keyword evidence="3" id="KW-0808">Transferase</keyword>
<sequence>MRPAMSLLLAAVLACSLLLAAAAPAPAADEAAAATTTAPAAAAGAGMGPLAQAFETLIKEGPERAKKLGEGLRANAEKIRGRFQDDIAKLVPHAEPSPTKASLLHKVLHHKNTASTASSTASTTSTPPTSSSSSPTATAAVAPRPQPQDSDGPGPALGPTTLSPTTTTVEAKTLIGVPLRCGPGEVASRGKCREYL</sequence>
<feature type="region of interest" description="Disordered" evidence="1">
    <location>
        <begin position="112"/>
        <end position="164"/>
    </location>
</feature>
<feature type="compositionally biased region" description="Low complexity" evidence="1">
    <location>
        <begin position="113"/>
        <end position="140"/>
    </location>
</feature>
<dbReference type="GO" id="GO:0016301">
    <property type="term" value="F:kinase activity"/>
    <property type="evidence" value="ECO:0007669"/>
    <property type="project" value="UniProtKB-KW"/>
</dbReference>
<organism evidence="3 4">
    <name type="scientific">Frankliniella fusca</name>
    <dbReference type="NCBI Taxonomy" id="407009"/>
    <lineage>
        <taxon>Eukaryota</taxon>
        <taxon>Metazoa</taxon>
        <taxon>Ecdysozoa</taxon>
        <taxon>Arthropoda</taxon>
        <taxon>Hexapoda</taxon>
        <taxon>Insecta</taxon>
        <taxon>Pterygota</taxon>
        <taxon>Neoptera</taxon>
        <taxon>Paraneoptera</taxon>
        <taxon>Thysanoptera</taxon>
        <taxon>Terebrantia</taxon>
        <taxon>Thripoidea</taxon>
        <taxon>Thripidae</taxon>
        <taxon>Frankliniella</taxon>
    </lineage>
</organism>
<dbReference type="PROSITE" id="PS51257">
    <property type="entry name" value="PROKAR_LIPOPROTEIN"/>
    <property type="match status" value="1"/>
</dbReference>
<feature type="signal peptide" evidence="2">
    <location>
        <begin position="1"/>
        <end position="22"/>
    </location>
</feature>
<protein>
    <submittedName>
        <fullName evidence="3">Serine/threonine-protein kinase MRCK beta</fullName>
    </submittedName>
</protein>